<evidence type="ECO:0000256" key="1">
    <source>
        <dbReference type="SAM" id="Coils"/>
    </source>
</evidence>
<feature type="coiled-coil region" evidence="1">
    <location>
        <begin position="164"/>
        <end position="191"/>
    </location>
</feature>
<dbReference type="AlphaFoldDB" id="A0AAE0F507"/>
<dbReference type="EMBL" id="LGRX02025679">
    <property type="protein sequence ID" value="KAK3251993.1"/>
    <property type="molecule type" value="Genomic_DNA"/>
</dbReference>
<gene>
    <name evidence="3" type="ORF">CYMTET_38693</name>
    <name evidence="2" type="ORF">CYMTET_38695</name>
</gene>
<protein>
    <submittedName>
        <fullName evidence="3">Uncharacterized protein</fullName>
    </submittedName>
</protein>
<organism evidence="3 4">
    <name type="scientific">Cymbomonas tetramitiformis</name>
    <dbReference type="NCBI Taxonomy" id="36881"/>
    <lineage>
        <taxon>Eukaryota</taxon>
        <taxon>Viridiplantae</taxon>
        <taxon>Chlorophyta</taxon>
        <taxon>Pyramimonadophyceae</taxon>
        <taxon>Pyramimonadales</taxon>
        <taxon>Pyramimonadaceae</taxon>
        <taxon>Cymbomonas</taxon>
    </lineage>
</organism>
<reference evidence="3 4" key="1">
    <citation type="journal article" date="2015" name="Genome Biol. Evol.">
        <title>Comparative Genomics of a Bacterivorous Green Alga Reveals Evolutionary Causalities and Consequences of Phago-Mixotrophic Mode of Nutrition.</title>
        <authorList>
            <person name="Burns J.A."/>
            <person name="Paasch A."/>
            <person name="Narechania A."/>
            <person name="Kim E."/>
        </authorList>
    </citation>
    <scope>NUCLEOTIDE SEQUENCE [LARGE SCALE GENOMIC DNA]</scope>
    <source>
        <strain evidence="3">PLY_AMNH</strain>
    </source>
</reference>
<comment type="caution">
    <text evidence="3">The sequence shown here is derived from an EMBL/GenBank/DDBJ whole genome shotgun (WGS) entry which is preliminary data.</text>
</comment>
<sequence length="492" mass="54575">MGTFEFAVDALQESEISETGRAFDGFACTTTVTQTQKGPPPSQATNTDYDLTDPCTTLQPPDEDSFCPTKINAKSEHQIDTQTNNTQVHSKNDAENCSHAVRNWRWACRCVRLQQRVWEHTHNSLLGMQCILDAAAKAEQLRGAKNIAPEVVECFSACVEAEELELLRTELAEKDEKLAEAEASISDLIVKSEQDAATVLDLHAVISSLQTQLAVSVGELSAEERVRRARLVQWIQKRLVDSNDRLVEAQLTIDRADEITADTRLVEAKYSAARAALKDKEARITALEAELDTCKSSRSRDAQAYRELQAENEKLQSLTNWIATHSEDNETKARELQEQARELQEQARELQEQLEEAQWRAVQQEEAHHTAVRDLEQIMLKHEQPVTAAGCPTPAWVATELDVQGQVAESCPSEDILKAIMSSVANLERMVTPETLPTAFPTLPAPSIVPSLFREVILAEGEMGKDLDMLHGFAAHGGDAAICVSDVPFHFP</sequence>
<name>A0AAE0F507_9CHLO</name>
<feature type="coiled-coil region" evidence="1">
    <location>
        <begin position="326"/>
        <end position="367"/>
    </location>
</feature>
<keyword evidence="4" id="KW-1185">Reference proteome</keyword>
<keyword evidence="1" id="KW-0175">Coiled coil</keyword>
<evidence type="ECO:0000313" key="3">
    <source>
        <dbReference type="EMBL" id="KAK3251993.1"/>
    </source>
</evidence>
<proteinExistence type="predicted"/>
<evidence type="ECO:0000313" key="2">
    <source>
        <dbReference type="EMBL" id="KAK3251991.1"/>
    </source>
</evidence>
<dbReference type="EMBL" id="LGRX02025680">
    <property type="protein sequence ID" value="KAK3251991.1"/>
    <property type="molecule type" value="Genomic_DNA"/>
</dbReference>
<feature type="coiled-coil region" evidence="1">
    <location>
        <begin position="270"/>
        <end position="297"/>
    </location>
</feature>
<dbReference type="Proteomes" id="UP001190700">
    <property type="component" value="Unassembled WGS sequence"/>
</dbReference>
<reference evidence="3" key="2">
    <citation type="submission" date="2023-06" db="EMBL/GenBank/DDBJ databases">
        <title>Long-read-based genome assembly of the green algal bacterivore Cymbomonas tetramitiformis.</title>
        <authorList>
            <person name="Gyaltshen Y."/>
            <person name="Rozenberg A."/>
            <person name="Paasch A."/>
            <person name="Burns J.A."/>
            <person name="Warring S."/>
            <person name="Larson R."/>
            <person name="Maurer-Alcala X."/>
            <person name="Dacks J."/>
            <person name="Kim E."/>
        </authorList>
    </citation>
    <scope>NUCLEOTIDE SEQUENCE</scope>
    <source>
        <strain evidence="3">PLY_AMNH</strain>
    </source>
</reference>
<evidence type="ECO:0000313" key="4">
    <source>
        <dbReference type="Proteomes" id="UP001190700"/>
    </source>
</evidence>
<accession>A0AAE0F507</accession>